<dbReference type="AlphaFoldDB" id="A0A2N9FPU2"/>
<dbReference type="InterPro" id="IPR004864">
    <property type="entry name" value="LEA_2"/>
</dbReference>
<dbReference type="PANTHER" id="PTHR12847:SF3">
    <property type="entry name" value="EAR-BINDING COAT-ASSOCIATED PROTEIN 2, PUTATIVE, EXPRESSED-RELATED"/>
    <property type="match status" value="1"/>
</dbReference>
<evidence type="ECO:0008006" key="5">
    <source>
        <dbReference type="Google" id="ProtNLM"/>
    </source>
</evidence>
<protein>
    <recommendedName>
        <fullName evidence="5">Late embryogenesis abundant protein LEA-2 subgroup domain-containing protein</fullName>
    </recommendedName>
</protein>
<feature type="domain" description="NECAP PHear" evidence="3">
    <location>
        <begin position="96"/>
        <end position="200"/>
    </location>
</feature>
<dbReference type="EMBL" id="OIVN01001017">
    <property type="protein sequence ID" value="SPC88764.1"/>
    <property type="molecule type" value="Genomic_DNA"/>
</dbReference>
<reference evidence="4" key="1">
    <citation type="submission" date="2018-02" db="EMBL/GenBank/DDBJ databases">
        <authorList>
            <person name="Cohen D.B."/>
            <person name="Kent A.D."/>
        </authorList>
    </citation>
    <scope>NUCLEOTIDE SEQUENCE</scope>
</reference>
<dbReference type="SUPFAM" id="SSF50729">
    <property type="entry name" value="PH domain-like"/>
    <property type="match status" value="1"/>
</dbReference>
<dbReference type="Gene3D" id="2.30.29.30">
    <property type="entry name" value="Pleckstrin-homology domain (PH domain)/Phosphotyrosine-binding domain (PTB)"/>
    <property type="match status" value="1"/>
</dbReference>
<dbReference type="CDD" id="cd13228">
    <property type="entry name" value="PHear_NECAP"/>
    <property type="match status" value="1"/>
</dbReference>
<dbReference type="GO" id="GO:0030125">
    <property type="term" value="C:clathrin vesicle coat"/>
    <property type="evidence" value="ECO:0007669"/>
    <property type="project" value="TreeGrafter"/>
</dbReference>
<feature type="domain" description="Late embryogenesis abundant protein LEA-2 subgroup" evidence="2">
    <location>
        <begin position="392"/>
        <end position="479"/>
    </location>
</feature>
<dbReference type="PANTHER" id="PTHR12847">
    <property type="entry name" value="ATP-BINDING CASSETTE ABC TRANSPORTER-RELATED"/>
    <property type="match status" value="1"/>
</dbReference>
<keyword evidence="1" id="KW-1133">Transmembrane helix</keyword>
<evidence type="ECO:0000259" key="3">
    <source>
        <dbReference type="Pfam" id="PF07933"/>
    </source>
</evidence>
<feature type="transmembrane region" description="Helical" evidence="1">
    <location>
        <begin position="336"/>
        <end position="358"/>
    </location>
</feature>
<keyword evidence="1" id="KW-0472">Membrane</keyword>
<keyword evidence="1" id="KW-0812">Transmembrane</keyword>
<name>A0A2N9FPU2_FAGSY</name>
<gene>
    <name evidence="4" type="ORF">FSB_LOCUS16646</name>
</gene>
<dbReference type="InterPro" id="IPR012466">
    <property type="entry name" value="NECAP_PHear"/>
</dbReference>
<dbReference type="GO" id="GO:0006897">
    <property type="term" value="P:endocytosis"/>
    <property type="evidence" value="ECO:0007669"/>
    <property type="project" value="InterPro"/>
</dbReference>
<evidence type="ECO:0000256" key="1">
    <source>
        <dbReference type="SAM" id="Phobius"/>
    </source>
</evidence>
<accession>A0A2N9FPU2</accession>
<proteinExistence type="predicted"/>
<sequence length="523" mass="57650">MKELQEDEGFCIVGMEDPDDVQLLVDPPAVHSGLEDPDDVQLLVDPPTVQPIHVIKRETTNAISETETLTTPQTEEKTSFSAKHPLLLPLVVGHPDKIWVGRLQVVSCKARCEIRLEDPGSGDLFTACFVQPDQPREAAVETVLDSSRYFVLRIEDGRGKHAFVGLGFAERNEAFDFNVALSDHEKHVRREQEKDTGESTDDTHIDIHPAVLGHGGCGGVGSRWSLNADQIWMDLWVCCCGLLEDLWSAVGCCGRRIVVAGGVCGGLRVGLAVMVPISGGFGYPSRPVTGYPAPNGCPPPQPGVAYPYHANQPNPYPYAYVQPNRASSSRAFVRSFILAMMVAFIVMGVTIFIVWLVLRPRFPEFQVESVSLTNFSASNSSSSITGNWNFRFSVTNPNKKMSISYDVVQCLLFYKPEFISETRIPPFYQNKRNHTFIDAVFSASASYVDRSLLNDINRDRARGTVSFNVKLMARVGFKASSWRARNRYLRVWCEALPVAISTNSSASGTGKLLSGPRGCQVGL</sequence>
<dbReference type="Pfam" id="PF07933">
    <property type="entry name" value="DUF1681"/>
    <property type="match status" value="1"/>
</dbReference>
<organism evidence="4">
    <name type="scientific">Fagus sylvatica</name>
    <name type="common">Beechnut</name>
    <dbReference type="NCBI Taxonomy" id="28930"/>
    <lineage>
        <taxon>Eukaryota</taxon>
        <taxon>Viridiplantae</taxon>
        <taxon>Streptophyta</taxon>
        <taxon>Embryophyta</taxon>
        <taxon>Tracheophyta</taxon>
        <taxon>Spermatophyta</taxon>
        <taxon>Magnoliopsida</taxon>
        <taxon>eudicotyledons</taxon>
        <taxon>Gunneridae</taxon>
        <taxon>Pentapetalae</taxon>
        <taxon>rosids</taxon>
        <taxon>fabids</taxon>
        <taxon>Fagales</taxon>
        <taxon>Fagaceae</taxon>
        <taxon>Fagus</taxon>
    </lineage>
</organism>
<dbReference type="InterPro" id="IPR011993">
    <property type="entry name" value="PH-like_dom_sf"/>
</dbReference>
<dbReference type="Pfam" id="PF03168">
    <property type="entry name" value="LEA_2"/>
    <property type="match status" value="1"/>
</dbReference>
<evidence type="ECO:0000313" key="4">
    <source>
        <dbReference type="EMBL" id="SPC88764.1"/>
    </source>
</evidence>
<evidence type="ECO:0000259" key="2">
    <source>
        <dbReference type="Pfam" id="PF03168"/>
    </source>
</evidence>